<dbReference type="InterPro" id="IPR036390">
    <property type="entry name" value="WH_DNA-bd_sf"/>
</dbReference>
<name>A0A1H4QRS4_9BRAD</name>
<dbReference type="GO" id="GO:0003677">
    <property type="term" value="F:DNA binding"/>
    <property type="evidence" value="ECO:0007669"/>
    <property type="project" value="UniProtKB-KW"/>
</dbReference>
<accession>A0A1H4QRS4</accession>
<dbReference type="PROSITE" id="PS51118">
    <property type="entry name" value="HTH_HXLR"/>
    <property type="match status" value="1"/>
</dbReference>
<dbReference type="PANTHER" id="PTHR33204">
    <property type="entry name" value="TRANSCRIPTIONAL REGULATOR, MARR FAMILY"/>
    <property type="match status" value="1"/>
</dbReference>
<evidence type="ECO:0000313" key="6">
    <source>
        <dbReference type="EMBL" id="SEC22191.1"/>
    </source>
</evidence>
<dbReference type="Proteomes" id="UP000198992">
    <property type="component" value="Unassembled WGS sequence"/>
</dbReference>
<evidence type="ECO:0000256" key="4">
    <source>
        <dbReference type="SAM" id="MobiDB-lite"/>
    </source>
</evidence>
<dbReference type="AlphaFoldDB" id="A0A1H4QRS4"/>
<keyword evidence="1" id="KW-0805">Transcription regulation</keyword>
<dbReference type="InterPro" id="IPR036388">
    <property type="entry name" value="WH-like_DNA-bd_sf"/>
</dbReference>
<dbReference type="EMBL" id="FNTH01000001">
    <property type="protein sequence ID" value="SEC22191.1"/>
    <property type="molecule type" value="Genomic_DNA"/>
</dbReference>
<evidence type="ECO:0000259" key="5">
    <source>
        <dbReference type="PROSITE" id="PS51118"/>
    </source>
</evidence>
<dbReference type="InterPro" id="IPR002577">
    <property type="entry name" value="HTH_HxlR"/>
</dbReference>
<dbReference type="Pfam" id="PF01638">
    <property type="entry name" value="HxlR"/>
    <property type="match status" value="1"/>
</dbReference>
<feature type="domain" description="HTH hxlR-type" evidence="5">
    <location>
        <begin position="11"/>
        <end position="108"/>
    </location>
</feature>
<feature type="region of interest" description="Disordered" evidence="4">
    <location>
        <begin position="139"/>
        <end position="158"/>
    </location>
</feature>
<dbReference type="Gene3D" id="1.10.10.10">
    <property type="entry name" value="Winged helix-like DNA-binding domain superfamily/Winged helix DNA-binding domain"/>
    <property type="match status" value="1"/>
</dbReference>
<protein>
    <submittedName>
        <fullName evidence="6">Transcriptional regulator, HxlR family</fullName>
    </submittedName>
</protein>
<evidence type="ECO:0000256" key="2">
    <source>
        <dbReference type="ARBA" id="ARBA00023125"/>
    </source>
</evidence>
<reference evidence="6 7" key="1">
    <citation type="submission" date="2016-10" db="EMBL/GenBank/DDBJ databases">
        <authorList>
            <person name="de Groot N.N."/>
        </authorList>
    </citation>
    <scope>NUCLEOTIDE SEQUENCE [LARGE SCALE GENOMIC DNA]</scope>
    <source>
        <strain evidence="6 7">MT12</strain>
    </source>
</reference>
<sequence>MKRTSLAGDSCPVARALDVFGDWWSLLIIRDASLGRRRFGEFQASLGLAKNILATRLRTLVERGILKTVPASDGSAYQEYVLTPKGHGIFPILVALRQWTEEFDDHPDEIATIMVDRDKGKPVKKLALLSQDGRVLGPADTTLKPRPVRKTSRRHVTA</sequence>
<proteinExistence type="predicted"/>
<feature type="compositionally biased region" description="Basic residues" evidence="4">
    <location>
        <begin position="146"/>
        <end position="158"/>
    </location>
</feature>
<gene>
    <name evidence="6" type="ORF">SAMN05444164_1321</name>
</gene>
<dbReference type="SUPFAM" id="SSF46785">
    <property type="entry name" value="Winged helix' DNA-binding domain"/>
    <property type="match status" value="1"/>
</dbReference>
<evidence type="ECO:0000256" key="3">
    <source>
        <dbReference type="ARBA" id="ARBA00023163"/>
    </source>
</evidence>
<keyword evidence="3" id="KW-0804">Transcription</keyword>
<organism evidence="6 7">
    <name type="scientific">Bradyrhizobium erythrophlei</name>
    <dbReference type="NCBI Taxonomy" id="1437360"/>
    <lineage>
        <taxon>Bacteria</taxon>
        <taxon>Pseudomonadati</taxon>
        <taxon>Pseudomonadota</taxon>
        <taxon>Alphaproteobacteria</taxon>
        <taxon>Hyphomicrobiales</taxon>
        <taxon>Nitrobacteraceae</taxon>
        <taxon>Bradyrhizobium</taxon>
    </lineage>
</organism>
<dbReference type="PANTHER" id="PTHR33204:SF18">
    <property type="entry name" value="TRANSCRIPTIONAL REGULATORY PROTEIN"/>
    <property type="match status" value="1"/>
</dbReference>
<evidence type="ECO:0000256" key="1">
    <source>
        <dbReference type="ARBA" id="ARBA00023015"/>
    </source>
</evidence>
<dbReference type="OrthoDB" id="9782219at2"/>
<evidence type="ECO:0000313" key="7">
    <source>
        <dbReference type="Proteomes" id="UP000198992"/>
    </source>
</evidence>
<keyword evidence="2" id="KW-0238">DNA-binding</keyword>
<dbReference type="RefSeq" id="WP_092114802.1">
    <property type="nucleotide sequence ID" value="NZ_FNTH01000001.1"/>
</dbReference>